<dbReference type="GO" id="GO:0015416">
    <property type="term" value="F:ABC-type phosphonate transporter activity"/>
    <property type="evidence" value="ECO:0007669"/>
    <property type="project" value="InterPro"/>
</dbReference>
<keyword evidence="3 6" id="KW-0812">Transmembrane</keyword>
<gene>
    <name evidence="9" type="primary">phnE</name>
    <name evidence="9" type="ORF">F9K24_15285</name>
</gene>
<comment type="similarity">
    <text evidence="6">Belongs to the binding-protein-dependent transport system permease family.</text>
</comment>
<dbReference type="Pfam" id="PF00528">
    <property type="entry name" value="BPD_transp_1"/>
    <property type="match status" value="1"/>
</dbReference>
<dbReference type="InterPro" id="IPR000515">
    <property type="entry name" value="MetI-like"/>
</dbReference>
<evidence type="ECO:0000256" key="1">
    <source>
        <dbReference type="ARBA" id="ARBA00004651"/>
    </source>
</evidence>
<dbReference type="AlphaFoldDB" id="A0A833LW44"/>
<evidence type="ECO:0000256" key="7">
    <source>
        <dbReference type="SAM" id="MobiDB-lite"/>
    </source>
</evidence>
<dbReference type="EMBL" id="WBUI01000017">
    <property type="protein sequence ID" value="KAB2930826.1"/>
    <property type="molecule type" value="Genomic_DNA"/>
</dbReference>
<evidence type="ECO:0000256" key="5">
    <source>
        <dbReference type="ARBA" id="ARBA00023136"/>
    </source>
</evidence>
<dbReference type="CDD" id="cd06261">
    <property type="entry name" value="TM_PBP2"/>
    <property type="match status" value="1"/>
</dbReference>
<dbReference type="Proteomes" id="UP000460298">
    <property type="component" value="Unassembled WGS sequence"/>
</dbReference>
<keyword evidence="5 6" id="KW-0472">Membrane</keyword>
<dbReference type="PANTHER" id="PTHR30043">
    <property type="entry name" value="PHOSPHONATES TRANSPORT SYSTEM PERMEASE PROTEIN"/>
    <property type="match status" value="1"/>
</dbReference>
<dbReference type="PROSITE" id="PS50928">
    <property type="entry name" value="ABC_TM1"/>
    <property type="match status" value="1"/>
</dbReference>
<dbReference type="NCBIfam" id="TIGR01097">
    <property type="entry name" value="PhnE"/>
    <property type="match status" value="1"/>
</dbReference>
<keyword evidence="2 6" id="KW-0813">Transport</keyword>
<dbReference type="GO" id="GO:0005886">
    <property type="term" value="C:plasma membrane"/>
    <property type="evidence" value="ECO:0007669"/>
    <property type="project" value="UniProtKB-SubCell"/>
</dbReference>
<organism evidence="9 10">
    <name type="scientific">Leptonema illini</name>
    <dbReference type="NCBI Taxonomy" id="183"/>
    <lineage>
        <taxon>Bacteria</taxon>
        <taxon>Pseudomonadati</taxon>
        <taxon>Spirochaetota</taxon>
        <taxon>Spirochaetia</taxon>
        <taxon>Leptospirales</taxon>
        <taxon>Leptospiraceae</taxon>
        <taxon>Leptonema</taxon>
    </lineage>
</organism>
<comment type="subcellular location">
    <subcellularLocation>
        <location evidence="1 6">Cell membrane</location>
        <topology evidence="1 6">Multi-pass membrane protein</topology>
    </subcellularLocation>
</comment>
<evidence type="ECO:0000256" key="6">
    <source>
        <dbReference type="RuleBase" id="RU363032"/>
    </source>
</evidence>
<dbReference type="InterPro" id="IPR005769">
    <property type="entry name" value="PhnE/PtxC"/>
</dbReference>
<dbReference type="PANTHER" id="PTHR30043:SF10">
    <property type="entry name" value="PHOSPHONATES-BINDING PERIPLASMIC PROTEIN"/>
    <property type="match status" value="1"/>
</dbReference>
<feature type="domain" description="ABC transmembrane type-1" evidence="8">
    <location>
        <begin position="177"/>
        <end position="360"/>
    </location>
</feature>
<accession>A0A833LW44</accession>
<evidence type="ECO:0000256" key="2">
    <source>
        <dbReference type="ARBA" id="ARBA00022448"/>
    </source>
</evidence>
<name>A0A833LW44_9LEPT</name>
<keyword evidence="4 6" id="KW-1133">Transmembrane helix</keyword>
<evidence type="ECO:0000256" key="3">
    <source>
        <dbReference type="ARBA" id="ARBA00022692"/>
    </source>
</evidence>
<feature type="transmembrane region" description="Helical" evidence="6">
    <location>
        <begin position="339"/>
        <end position="359"/>
    </location>
</feature>
<evidence type="ECO:0000259" key="8">
    <source>
        <dbReference type="PROSITE" id="PS50928"/>
    </source>
</evidence>
<comment type="caution">
    <text evidence="9">The sequence shown here is derived from an EMBL/GenBank/DDBJ whole genome shotgun (WGS) entry which is preliminary data.</text>
</comment>
<dbReference type="SUPFAM" id="SSF161098">
    <property type="entry name" value="MetI-like"/>
    <property type="match status" value="1"/>
</dbReference>
<evidence type="ECO:0000256" key="4">
    <source>
        <dbReference type="ARBA" id="ARBA00022989"/>
    </source>
</evidence>
<sequence>MQPASGRARPTVCRSHRRSERRTPSIRSAAHRRKARYVAGALRTERGNPGMNRLERGPFTLKNLLLLLLILPLSTWSAHRTGLDNGIAQSGEAMLAFTGVTENSQVASALTRFLTSSFPPTFDERIEAQLYDGAGLFPRHEQRIERYFDAESGQWKERSLDTVVLRGGYLFYVVGLMLQTIEIAFWGTLLALCVAAPLALGSMQGFVASSYVRSIFRALSSMLRSIPELISALFFVLILGFGAPAGIVALALHSAGFLGKFFADDAENTDQGPADAFRSAGTGRLSVFRHAILPQVLPQYLAYLQYILERNVRTATVLGIVGAGGIGMELKGRWDLSDFSHVSTILIVIFLTVLLLEHLTQDWRRRIMQ</sequence>
<protein>
    <submittedName>
        <fullName evidence="9">Phosphonate ABC transporter, permease protein PhnE</fullName>
    </submittedName>
</protein>
<reference evidence="9 10" key="1">
    <citation type="submission" date="2019-10" db="EMBL/GenBank/DDBJ databases">
        <title>Extracellular Electron Transfer in a Candidatus Methanoperedens spp. Enrichment Culture.</title>
        <authorList>
            <person name="Berger S."/>
            <person name="Rangel Shaw D."/>
            <person name="Berben T."/>
            <person name="In 'T Zandt M."/>
            <person name="Frank J."/>
            <person name="Reimann J."/>
            <person name="Jetten M.S.M."/>
            <person name="Welte C.U."/>
        </authorList>
    </citation>
    <scope>NUCLEOTIDE SEQUENCE [LARGE SCALE GENOMIC DNA]</scope>
    <source>
        <strain evidence="9">SB12</strain>
    </source>
</reference>
<dbReference type="Gene3D" id="1.10.3720.10">
    <property type="entry name" value="MetI-like"/>
    <property type="match status" value="1"/>
</dbReference>
<dbReference type="InterPro" id="IPR035906">
    <property type="entry name" value="MetI-like_sf"/>
</dbReference>
<feature type="transmembrane region" description="Helical" evidence="6">
    <location>
        <begin position="229"/>
        <end position="252"/>
    </location>
</feature>
<feature type="transmembrane region" description="Helical" evidence="6">
    <location>
        <begin position="187"/>
        <end position="208"/>
    </location>
</feature>
<proteinExistence type="inferred from homology"/>
<evidence type="ECO:0000313" key="9">
    <source>
        <dbReference type="EMBL" id="KAB2930826.1"/>
    </source>
</evidence>
<feature type="transmembrane region" description="Helical" evidence="6">
    <location>
        <begin position="163"/>
        <end position="181"/>
    </location>
</feature>
<feature type="region of interest" description="Disordered" evidence="7">
    <location>
        <begin position="1"/>
        <end position="30"/>
    </location>
</feature>
<evidence type="ECO:0000313" key="10">
    <source>
        <dbReference type="Proteomes" id="UP000460298"/>
    </source>
</evidence>